<keyword evidence="3 6" id="KW-0694">RNA-binding</keyword>
<dbReference type="PANTHER" id="PTHR11078:SF3">
    <property type="entry name" value="ANTITERMINATION NUSB DOMAIN-CONTAINING PROTEIN"/>
    <property type="match status" value="1"/>
</dbReference>
<dbReference type="GO" id="GO:0006353">
    <property type="term" value="P:DNA-templated transcription termination"/>
    <property type="evidence" value="ECO:0007669"/>
    <property type="project" value="UniProtKB-UniRule"/>
</dbReference>
<dbReference type="GO" id="GO:0031564">
    <property type="term" value="P:transcription antitermination"/>
    <property type="evidence" value="ECO:0007669"/>
    <property type="project" value="UniProtKB-KW"/>
</dbReference>
<protein>
    <recommendedName>
        <fullName evidence="6">Transcription antitermination protein NusB</fullName>
    </recommendedName>
    <alternativeName>
        <fullName evidence="6">Antitermination factor NusB</fullName>
    </alternativeName>
</protein>
<gene>
    <name evidence="6 8" type="primary">nusB</name>
    <name evidence="8" type="ORF">E7027_02465</name>
</gene>
<organism evidence="8 9">
    <name type="scientific">Candidatus Avelusimicrobium gallicola</name>
    <dbReference type="NCBI Taxonomy" id="2562704"/>
    <lineage>
        <taxon>Bacteria</taxon>
        <taxon>Pseudomonadati</taxon>
        <taxon>Elusimicrobiota</taxon>
        <taxon>Elusimicrobia</taxon>
        <taxon>Elusimicrobiales</taxon>
        <taxon>Elusimicrobiaceae</taxon>
        <taxon>Candidatus Avelusimicrobium</taxon>
    </lineage>
</organism>
<evidence type="ECO:0000256" key="5">
    <source>
        <dbReference type="ARBA" id="ARBA00023163"/>
    </source>
</evidence>
<evidence type="ECO:0000313" key="9">
    <source>
        <dbReference type="Proteomes" id="UP000725649"/>
    </source>
</evidence>
<keyword evidence="5 6" id="KW-0804">Transcription</keyword>
<evidence type="ECO:0000256" key="4">
    <source>
        <dbReference type="ARBA" id="ARBA00023015"/>
    </source>
</evidence>
<proteinExistence type="inferred from homology"/>
<keyword evidence="2 6" id="KW-0889">Transcription antitermination</keyword>
<evidence type="ECO:0000256" key="3">
    <source>
        <dbReference type="ARBA" id="ARBA00022884"/>
    </source>
</evidence>
<evidence type="ECO:0000256" key="6">
    <source>
        <dbReference type="HAMAP-Rule" id="MF_00073"/>
    </source>
</evidence>
<name>A0A928DPE6_9BACT</name>
<keyword evidence="4 6" id="KW-0805">Transcription regulation</keyword>
<dbReference type="AlphaFoldDB" id="A0A928DPE6"/>
<accession>A0A928DPE6</accession>
<dbReference type="PANTHER" id="PTHR11078">
    <property type="entry name" value="N UTILIZATION SUBSTANCE PROTEIN B-RELATED"/>
    <property type="match status" value="1"/>
</dbReference>
<dbReference type="EMBL" id="SUVG01000003">
    <property type="protein sequence ID" value="MBE6420991.1"/>
    <property type="molecule type" value="Genomic_DNA"/>
</dbReference>
<comment type="caution">
    <text evidence="8">The sequence shown here is derived from an EMBL/GenBank/DDBJ whole genome shotgun (WGS) entry which is preliminary data.</text>
</comment>
<dbReference type="InterPro" id="IPR035926">
    <property type="entry name" value="NusB-like_sf"/>
</dbReference>
<dbReference type="GO" id="GO:0005829">
    <property type="term" value="C:cytosol"/>
    <property type="evidence" value="ECO:0007669"/>
    <property type="project" value="TreeGrafter"/>
</dbReference>
<dbReference type="Proteomes" id="UP000725649">
    <property type="component" value="Unassembled WGS sequence"/>
</dbReference>
<dbReference type="InterPro" id="IPR006027">
    <property type="entry name" value="NusB_RsmB_TIM44"/>
</dbReference>
<feature type="domain" description="NusB/RsmB/TIM44" evidence="7">
    <location>
        <begin position="7"/>
        <end position="133"/>
    </location>
</feature>
<dbReference type="SUPFAM" id="SSF48013">
    <property type="entry name" value="NusB-like"/>
    <property type="match status" value="1"/>
</dbReference>
<dbReference type="HAMAP" id="MF_00073">
    <property type="entry name" value="NusB"/>
    <property type="match status" value="1"/>
</dbReference>
<comment type="function">
    <text evidence="6">Involved in transcription antitermination. Required for transcription of ribosomal RNA (rRNA) genes. Binds specifically to the boxA antiterminator sequence of the ribosomal RNA (rrn) operons.</text>
</comment>
<dbReference type="NCBIfam" id="TIGR01951">
    <property type="entry name" value="nusB"/>
    <property type="match status" value="1"/>
</dbReference>
<dbReference type="GO" id="GO:0003723">
    <property type="term" value="F:RNA binding"/>
    <property type="evidence" value="ECO:0007669"/>
    <property type="project" value="UniProtKB-UniRule"/>
</dbReference>
<dbReference type="InterPro" id="IPR011605">
    <property type="entry name" value="NusB_fam"/>
</dbReference>
<comment type="similarity">
    <text evidence="1 6">Belongs to the NusB family.</text>
</comment>
<evidence type="ECO:0000313" key="8">
    <source>
        <dbReference type="EMBL" id="MBE6420991.1"/>
    </source>
</evidence>
<sequence>MSNRRMARECALQSLYYADNLVTADENNNVSRYAADFKKDLGDFFPFCEDLITGTTANLQEIDKLVSAYAKNWTVARMSAVDRSILRMATYEMVFSPERTPVPAIIDEAIELAKKYSTENSSKFINGLLDQLKKERK</sequence>
<dbReference type="CDD" id="cd00619">
    <property type="entry name" value="Terminator_NusB"/>
    <property type="match status" value="1"/>
</dbReference>
<evidence type="ECO:0000256" key="2">
    <source>
        <dbReference type="ARBA" id="ARBA00022814"/>
    </source>
</evidence>
<dbReference type="Pfam" id="PF01029">
    <property type="entry name" value="NusB"/>
    <property type="match status" value="1"/>
</dbReference>
<evidence type="ECO:0000259" key="7">
    <source>
        <dbReference type="Pfam" id="PF01029"/>
    </source>
</evidence>
<evidence type="ECO:0000256" key="1">
    <source>
        <dbReference type="ARBA" id="ARBA00005952"/>
    </source>
</evidence>
<reference evidence="8" key="1">
    <citation type="submission" date="2019-04" db="EMBL/GenBank/DDBJ databases">
        <title>Evolution of Biomass-Degrading Anaerobic Consortia Revealed by Metagenomics.</title>
        <authorList>
            <person name="Peng X."/>
        </authorList>
    </citation>
    <scope>NUCLEOTIDE SEQUENCE</scope>
    <source>
        <strain evidence="8">SIG66</strain>
    </source>
</reference>
<dbReference type="Gene3D" id="1.10.940.10">
    <property type="entry name" value="NusB-like"/>
    <property type="match status" value="1"/>
</dbReference>